<evidence type="ECO:0000313" key="7">
    <source>
        <dbReference type="Proteomes" id="UP000694392"/>
    </source>
</evidence>
<evidence type="ECO:0000256" key="3">
    <source>
        <dbReference type="ARBA" id="ARBA00022737"/>
    </source>
</evidence>
<accession>A0A8D0HAP7</accession>
<evidence type="ECO:0008006" key="8">
    <source>
        <dbReference type="Google" id="ProtNLM"/>
    </source>
</evidence>
<keyword evidence="3" id="KW-0677">Repeat</keyword>
<keyword evidence="4" id="KW-0472">Membrane</keyword>
<evidence type="ECO:0000313" key="6">
    <source>
        <dbReference type="Ensembl" id="ENSSPUP00000016581.1"/>
    </source>
</evidence>
<dbReference type="PANTHER" id="PTHR14514">
    <property type="entry name" value="PKA ANCHORING PROTEIN"/>
    <property type="match status" value="1"/>
</dbReference>
<feature type="compositionally biased region" description="Low complexity" evidence="5">
    <location>
        <begin position="107"/>
        <end position="121"/>
    </location>
</feature>
<keyword evidence="7" id="KW-1185">Reference proteome</keyword>
<proteinExistence type="predicted"/>
<feature type="region of interest" description="Disordered" evidence="5">
    <location>
        <begin position="39"/>
        <end position="141"/>
    </location>
</feature>
<dbReference type="OMA" id="EHIQLFC"/>
<dbReference type="SUPFAM" id="SSF46966">
    <property type="entry name" value="Spectrin repeat"/>
    <property type="match status" value="1"/>
</dbReference>
<protein>
    <recommendedName>
        <fullName evidence="8">Centrosomal protein of 68 kDa</fullName>
    </recommendedName>
</protein>
<name>A0A8D0HAP7_SPHPU</name>
<comment type="subcellular location">
    <subcellularLocation>
        <location evidence="1">Endomembrane system</location>
    </subcellularLocation>
</comment>
<dbReference type="AlphaFoldDB" id="A0A8D0HAP7"/>
<dbReference type="PANTHER" id="PTHR14514:SF2">
    <property type="entry name" value="A-KINASE ANCHOR PROTEIN 6"/>
    <property type="match status" value="1"/>
</dbReference>
<evidence type="ECO:0000256" key="2">
    <source>
        <dbReference type="ARBA" id="ARBA00022553"/>
    </source>
</evidence>
<dbReference type="GeneTree" id="ENSGT00810000125473"/>
<reference evidence="6" key="1">
    <citation type="submission" date="2025-08" db="UniProtKB">
        <authorList>
            <consortium name="Ensembl"/>
        </authorList>
    </citation>
    <scope>IDENTIFICATION</scope>
</reference>
<dbReference type="Proteomes" id="UP000694392">
    <property type="component" value="Unplaced"/>
</dbReference>
<feature type="compositionally biased region" description="Polar residues" evidence="5">
    <location>
        <begin position="61"/>
        <end position="72"/>
    </location>
</feature>
<organism evidence="6 7">
    <name type="scientific">Sphenodon punctatus</name>
    <name type="common">Tuatara</name>
    <name type="synonym">Hatteria punctata</name>
    <dbReference type="NCBI Taxonomy" id="8508"/>
    <lineage>
        <taxon>Eukaryota</taxon>
        <taxon>Metazoa</taxon>
        <taxon>Chordata</taxon>
        <taxon>Craniata</taxon>
        <taxon>Vertebrata</taxon>
        <taxon>Euteleostomi</taxon>
        <taxon>Lepidosauria</taxon>
        <taxon>Sphenodontia</taxon>
        <taxon>Sphenodontidae</taxon>
        <taxon>Sphenodon</taxon>
    </lineage>
</organism>
<dbReference type="Ensembl" id="ENSSPUT00000017661.1">
    <property type="protein sequence ID" value="ENSSPUP00000016581.1"/>
    <property type="gene ID" value="ENSSPUG00000012834.1"/>
</dbReference>
<evidence type="ECO:0000256" key="5">
    <source>
        <dbReference type="SAM" id="MobiDB-lite"/>
    </source>
</evidence>
<evidence type="ECO:0000256" key="4">
    <source>
        <dbReference type="ARBA" id="ARBA00023136"/>
    </source>
</evidence>
<sequence length="636" mass="70312">MLMKRVGFSASEELLLSTPELPPGLPSLVLDNKVYSSASGSLSDLQADPRSLALLPPYSPTPNSLPRQSAADSDTVMPKFPTASLSVPFPEACDAEPQEITRSKSFPPARGSSPSSESFSPGYLLRRSKPRGDPRLRMHSPASPVLDDCVAVEQVRNMSSFQADYWACAIPDTLPPSPDRRSPYWNPNKEYEDLLDYTYPLKPKHKLVRNPKYGVPDPFFHDSGVDLDSFSVSPESTLKSISAQGQEQHAAGNQIQAYVIPARAFSTPVSRKPGCSVSVPHCEPSPIYKVAFAECASTSSKMDTLAQSLSPPRCTGLNPYDSSGIDGRGVCSSGDDPVLKRKGASVFIRTTQILPLRKEWASDEEFLSLPPRLKELEGLAQQLTDLSLAARKPEYDPVRQDLPCLGGSREQFSSDSFGDHGGADGRYDVEGTLDYCVRCQTHNSQEQYRKDGHLSCQDHKDSLRRMQKPASTTRDVLDGRYLGSLETEGHHVTQETDQRRESLVHCIKIFCRQLEELVRWLRTVAEVTGSWIPPKPDIESVKTSLHRYLKFKQDLAGHQMLTESVLKKGETLLRCMEANSPVLKHTLGSIAKQSNELESHAERLYESVLTALDTVGGDRLAKEEDTQQAITQAKKI</sequence>
<reference evidence="6" key="2">
    <citation type="submission" date="2025-09" db="UniProtKB">
        <authorList>
            <consortium name="Ensembl"/>
        </authorList>
    </citation>
    <scope>IDENTIFICATION</scope>
</reference>
<evidence type="ECO:0000256" key="1">
    <source>
        <dbReference type="ARBA" id="ARBA00004308"/>
    </source>
</evidence>
<dbReference type="Gene3D" id="1.20.58.60">
    <property type="match status" value="1"/>
</dbReference>
<keyword evidence="2" id="KW-0597">Phosphoprotein</keyword>